<evidence type="ECO:0000313" key="3">
    <source>
        <dbReference type="Proteomes" id="UP000316759"/>
    </source>
</evidence>
<dbReference type="EMBL" id="SUNJ01005068">
    <property type="protein sequence ID" value="TPP63920.1"/>
    <property type="molecule type" value="Genomic_DNA"/>
</dbReference>
<name>A0A504Z2W2_FASGI</name>
<protein>
    <recommendedName>
        <fullName evidence="4">Transmembrane protein</fullName>
    </recommendedName>
</protein>
<sequence>MATYIPRQNMNQYTQSPAELQARMSSQYVTPVNQSYYSNGKPDFNKEMDNEEPHVDCCLASTDPLLSGPGRSDCIMATIFFVVFVLFILIGTITTVLHYVARIDFATENRGRVLGPVILGLTPIPFLFMIFFICRAKANVAYELERMEMTHSARQRIAYRQHQVLLASDFHISPNLLGSPHCTVAQLKPFVIHVAMREDPQRRKL</sequence>
<keyword evidence="1" id="KW-0472">Membrane</keyword>
<dbReference type="Proteomes" id="UP000316759">
    <property type="component" value="Unassembled WGS sequence"/>
</dbReference>
<keyword evidence="1" id="KW-0812">Transmembrane</keyword>
<feature type="transmembrane region" description="Helical" evidence="1">
    <location>
        <begin position="74"/>
        <end position="101"/>
    </location>
</feature>
<dbReference type="AlphaFoldDB" id="A0A504Z2W2"/>
<evidence type="ECO:0008006" key="4">
    <source>
        <dbReference type="Google" id="ProtNLM"/>
    </source>
</evidence>
<proteinExistence type="predicted"/>
<evidence type="ECO:0000313" key="2">
    <source>
        <dbReference type="EMBL" id="TPP63920.1"/>
    </source>
</evidence>
<comment type="caution">
    <text evidence="2">The sequence shown here is derived from an EMBL/GenBank/DDBJ whole genome shotgun (WGS) entry which is preliminary data.</text>
</comment>
<keyword evidence="1" id="KW-1133">Transmembrane helix</keyword>
<keyword evidence="3" id="KW-1185">Reference proteome</keyword>
<feature type="transmembrane region" description="Helical" evidence="1">
    <location>
        <begin position="113"/>
        <end position="134"/>
    </location>
</feature>
<accession>A0A504Z2W2</accession>
<dbReference type="OrthoDB" id="6254345at2759"/>
<evidence type="ECO:0000256" key="1">
    <source>
        <dbReference type="SAM" id="Phobius"/>
    </source>
</evidence>
<organism evidence="2 3">
    <name type="scientific">Fasciola gigantica</name>
    <name type="common">Giant liver fluke</name>
    <dbReference type="NCBI Taxonomy" id="46835"/>
    <lineage>
        <taxon>Eukaryota</taxon>
        <taxon>Metazoa</taxon>
        <taxon>Spiralia</taxon>
        <taxon>Lophotrochozoa</taxon>
        <taxon>Platyhelminthes</taxon>
        <taxon>Trematoda</taxon>
        <taxon>Digenea</taxon>
        <taxon>Plagiorchiida</taxon>
        <taxon>Echinostomata</taxon>
        <taxon>Echinostomatoidea</taxon>
        <taxon>Fasciolidae</taxon>
        <taxon>Fasciola</taxon>
    </lineage>
</organism>
<gene>
    <name evidence="2" type="ORF">FGIG_01027</name>
</gene>
<reference evidence="2 3" key="1">
    <citation type="submission" date="2019-04" db="EMBL/GenBank/DDBJ databases">
        <title>Annotation for the trematode Fasciola gigantica.</title>
        <authorList>
            <person name="Choi Y.-J."/>
        </authorList>
    </citation>
    <scope>NUCLEOTIDE SEQUENCE [LARGE SCALE GENOMIC DNA]</scope>
    <source>
        <strain evidence="2">Uganda_cow_1</strain>
    </source>
</reference>